<proteinExistence type="predicted"/>
<accession>A0A540MG00</accession>
<organism evidence="2 3">
    <name type="scientific">Malus baccata</name>
    <name type="common">Siberian crab apple</name>
    <name type="synonym">Pyrus baccata</name>
    <dbReference type="NCBI Taxonomy" id="106549"/>
    <lineage>
        <taxon>Eukaryota</taxon>
        <taxon>Viridiplantae</taxon>
        <taxon>Streptophyta</taxon>
        <taxon>Embryophyta</taxon>
        <taxon>Tracheophyta</taxon>
        <taxon>Spermatophyta</taxon>
        <taxon>Magnoliopsida</taxon>
        <taxon>eudicotyledons</taxon>
        <taxon>Gunneridae</taxon>
        <taxon>Pentapetalae</taxon>
        <taxon>rosids</taxon>
        <taxon>fabids</taxon>
        <taxon>Rosales</taxon>
        <taxon>Rosaceae</taxon>
        <taxon>Amygdaloideae</taxon>
        <taxon>Maleae</taxon>
        <taxon>Malus</taxon>
    </lineage>
</organism>
<dbReference type="EMBL" id="VIEB01000274">
    <property type="protein sequence ID" value="TQD97329.1"/>
    <property type="molecule type" value="Genomic_DNA"/>
</dbReference>
<keyword evidence="3" id="KW-1185">Reference proteome</keyword>
<dbReference type="PANTHER" id="PTHR34130:SF8">
    <property type="entry name" value="TRANSMEMBRANE PROTEIN"/>
    <property type="match status" value="1"/>
</dbReference>
<feature type="region of interest" description="Disordered" evidence="1">
    <location>
        <begin position="91"/>
        <end position="120"/>
    </location>
</feature>
<protein>
    <submittedName>
        <fullName evidence="2">Uncharacterized protein</fullName>
    </submittedName>
</protein>
<name>A0A540MG00_MALBA</name>
<dbReference type="PANTHER" id="PTHR34130">
    <property type="entry name" value="OS08G0243800 PROTEIN"/>
    <property type="match status" value="1"/>
</dbReference>
<feature type="compositionally biased region" description="Low complexity" evidence="1">
    <location>
        <begin position="110"/>
        <end position="119"/>
    </location>
</feature>
<evidence type="ECO:0000313" key="3">
    <source>
        <dbReference type="Proteomes" id="UP000315295"/>
    </source>
</evidence>
<evidence type="ECO:0000313" key="2">
    <source>
        <dbReference type="EMBL" id="TQD97329.1"/>
    </source>
</evidence>
<dbReference type="Proteomes" id="UP000315295">
    <property type="component" value="Unassembled WGS sequence"/>
</dbReference>
<dbReference type="STRING" id="106549.A0A540MG00"/>
<sequence length="204" mass="22948">MENFSDFNRQEVEEDALSFCDLPLHDDVGESEENPMASASYSSDPDAFFEFPVDPMRGYIPMDVVFCGKPIDLRNEEPQIENPFFSRSESFKFSSPSHPHSHRSESELVSCRSHSPSSNSRKHKVLIGLVKYQPEMDMNEIRKRQGRRTPAPMFPVISGGELASVGGGRSGSGKGHWRLMRALRCRFHLLNALAKATLGCMPRV</sequence>
<gene>
    <name evidence="2" type="ORF">C1H46_017031</name>
</gene>
<dbReference type="AlphaFoldDB" id="A0A540MG00"/>
<comment type="caution">
    <text evidence="2">The sequence shown here is derived from an EMBL/GenBank/DDBJ whole genome shotgun (WGS) entry which is preliminary data.</text>
</comment>
<reference evidence="2 3" key="1">
    <citation type="journal article" date="2019" name="G3 (Bethesda)">
        <title>Sequencing of a Wild Apple (Malus baccata) Genome Unravels the Differences Between Cultivated and Wild Apple Species Regarding Disease Resistance and Cold Tolerance.</title>
        <authorList>
            <person name="Chen X."/>
        </authorList>
    </citation>
    <scope>NUCLEOTIDE SEQUENCE [LARGE SCALE GENOMIC DNA]</scope>
    <source>
        <strain evidence="3">cv. Shandingzi</strain>
        <tissue evidence="2">Leaves</tissue>
    </source>
</reference>
<evidence type="ECO:0000256" key="1">
    <source>
        <dbReference type="SAM" id="MobiDB-lite"/>
    </source>
</evidence>